<feature type="repeat" description="PPR" evidence="3">
    <location>
        <begin position="556"/>
        <end position="586"/>
    </location>
</feature>
<organism evidence="5 6">
    <name type="scientific">Daucus carota subsp. sativus</name>
    <name type="common">Carrot</name>
    <dbReference type="NCBI Taxonomy" id="79200"/>
    <lineage>
        <taxon>Eukaryota</taxon>
        <taxon>Viridiplantae</taxon>
        <taxon>Streptophyta</taxon>
        <taxon>Embryophyta</taxon>
        <taxon>Tracheophyta</taxon>
        <taxon>Spermatophyta</taxon>
        <taxon>Magnoliopsida</taxon>
        <taxon>eudicotyledons</taxon>
        <taxon>Gunneridae</taxon>
        <taxon>Pentapetalae</taxon>
        <taxon>asterids</taxon>
        <taxon>campanulids</taxon>
        <taxon>Apiales</taxon>
        <taxon>Apiaceae</taxon>
        <taxon>Apioideae</taxon>
        <taxon>Scandiceae</taxon>
        <taxon>Daucinae</taxon>
        <taxon>Daucus</taxon>
        <taxon>Daucus sect. Daucus</taxon>
    </lineage>
</organism>
<dbReference type="GO" id="GO:0008270">
    <property type="term" value="F:zinc ion binding"/>
    <property type="evidence" value="ECO:0007669"/>
    <property type="project" value="InterPro"/>
</dbReference>
<gene>
    <name evidence="5" type="ORF">DCAR_0209778</name>
</gene>
<dbReference type="Proteomes" id="UP000077755">
    <property type="component" value="Chromosome 2"/>
</dbReference>
<dbReference type="InterPro" id="IPR032867">
    <property type="entry name" value="DYW_dom"/>
</dbReference>
<accession>A0AAF0WK10</accession>
<dbReference type="FunFam" id="1.25.40.10:FF:000343">
    <property type="entry name" value="Pentatricopeptide repeat-containing protein At3g58590"/>
    <property type="match status" value="1"/>
</dbReference>
<feature type="repeat" description="PPR" evidence="3">
    <location>
        <begin position="420"/>
        <end position="454"/>
    </location>
</feature>
<evidence type="ECO:0000256" key="3">
    <source>
        <dbReference type="PROSITE-ProRule" id="PRU00708"/>
    </source>
</evidence>
<reference evidence="5" key="1">
    <citation type="journal article" date="2016" name="Nat. Genet.">
        <title>A high-quality carrot genome assembly provides new insights into carotenoid accumulation and asterid genome evolution.</title>
        <authorList>
            <person name="Iorizzo M."/>
            <person name="Ellison S."/>
            <person name="Senalik D."/>
            <person name="Zeng P."/>
            <person name="Satapoomin P."/>
            <person name="Huang J."/>
            <person name="Bowman M."/>
            <person name="Iovene M."/>
            <person name="Sanseverino W."/>
            <person name="Cavagnaro P."/>
            <person name="Yildiz M."/>
            <person name="Macko-Podgorni A."/>
            <person name="Moranska E."/>
            <person name="Grzebelus E."/>
            <person name="Grzebelus D."/>
            <person name="Ashrafi H."/>
            <person name="Zheng Z."/>
            <person name="Cheng S."/>
            <person name="Spooner D."/>
            <person name="Van Deynze A."/>
            <person name="Simon P."/>
        </authorList>
    </citation>
    <scope>NUCLEOTIDE SEQUENCE</scope>
    <source>
        <tissue evidence="5">Leaf</tissue>
    </source>
</reference>
<evidence type="ECO:0000259" key="4">
    <source>
        <dbReference type="Pfam" id="PF14432"/>
    </source>
</evidence>
<dbReference type="FunFam" id="1.25.40.10:FF:000782">
    <property type="entry name" value="Pentatricopeptide repeat-containing protein"/>
    <property type="match status" value="1"/>
</dbReference>
<evidence type="ECO:0000313" key="6">
    <source>
        <dbReference type="Proteomes" id="UP000077755"/>
    </source>
</evidence>
<feature type="repeat" description="PPR" evidence="3">
    <location>
        <begin position="214"/>
        <end position="248"/>
    </location>
</feature>
<dbReference type="FunFam" id="1.25.40.10:FF:000393">
    <property type="entry name" value="Pentatricopeptide repeat-containing protein At1g20230"/>
    <property type="match status" value="1"/>
</dbReference>
<dbReference type="GO" id="GO:0009451">
    <property type="term" value="P:RNA modification"/>
    <property type="evidence" value="ECO:0007669"/>
    <property type="project" value="InterPro"/>
</dbReference>
<feature type="repeat" description="PPR" evidence="3">
    <location>
        <begin position="521"/>
        <end position="555"/>
    </location>
</feature>
<dbReference type="GO" id="GO:0003723">
    <property type="term" value="F:RNA binding"/>
    <property type="evidence" value="ECO:0007669"/>
    <property type="project" value="InterPro"/>
</dbReference>
<evidence type="ECO:0000256" key="2">
    <source>
        <dbReference type="ARBA" id="ARBA00022737"/>
    </source>
</evidence>
<dbReference type="FunFam" id="1.25.40.10:FF:000090">
    <property type="entry name" value="Pentatricopeptide repeat-containing protein, chloroplastic"/>
    <property type="match status" value="1"/>
</dbReference>
<evidence type="ECO:0000313" key="5">
    <source>
        <dbReference type="EMBL" id="WOG90534.1"/>
    </source>
</evidence>
<reference evidence="5" key="2">
    <citation type="submission" date="2022-03" db="EMBL/GenBank/DDBJ databases">
        <title>Draft title - Genomic analysis of global carrot germplasm unveils the trajectory of domestication and the origin of high carotenoid orange carrot.</title>
        <authorList>
            <person name="Iorizzo M."/>
            <person name="Ellison S."/>
            <person name="Senalik D."/>
            <person name="Macko-Podgorni A."/>
            <person name="Grzebelus D."/>
            <person name="Bostan H."/>
            <person name="Rolling W."/>
            <person name="Curaba J."/>
            <person name="Simon P."/>
        </authorList>
    </citation>
    <scope>NUCLEOTIDE SEQUENCE</scope>
    <source>
        <tissue evidence="5">Leaf</tissue>
    </source>
</reference>
<dbReference type="EMBL" id="CP093344">
    <property type="protein sequence ID" value="WOG90534.1"/>
    <property type="molecule type" value="Genomic_DNA"/>
</dbReference>
<dbReference type="InterPro" id="IPR046960">
    <property type="entry name" value="PPR_At4g14850-like_plant"/>
</dbReference>
<proteinExistence type="inferred from homology"/>
<dbReference type="Gene3D" id="1.25.40.10">
    <property type="entry name" value="Tetratricopeptide repeat domain"/>
    <property type="match status" value="5"/>
</dbReference>
<keyword evidence="2" id="KW-0677">Repeat</keyword>
<feature type="repeat" description="PPR" evidence="3">
    <location>
        <begin position="249"/>
        <end position="283"/>
    </location>
</feature>
<keyword evidence="6" id="KW-1185">Reference proteome</keyword>
<dbReference type="PANTHER" id="PTHR47926:SF539">
    <property type="entry name" value="DYW DOMAIN-CONTAINING PROTEIN"/>
    <property type="match status" value="1"/>
</dbReference>
<dbReference type="InterPro" id="IPR011990">
    <property type="entry name" value="TPR-like_helical_dom_sf"/>
</dbReference>
<name>A0AAF0WK10_DAUCS</name>
<dbReference type="PANTHER" id="PTHR47926">
    <property type="entry name" value="PENTATRICOPEPTIDE REPEAT-CONTAINING PROTEIN"/>
    <property type="match status" value="1"/>
</dbReference>
<dbReference type="NCBIfam" id="TIGR00756">
    <property type="entry name" value="PPR"/>
    <property type="match status" value="8"/>
</dbReference>
<sequence length="828" mass="93735">MLFLVDSPGNCLYWNSFLQEFKIKGGIPFEILQVFCVLHHKGVSFDDGSLTVILKLCANLKELCLGLQVHAYLIKKGFDLDVYIKCALMNFYGRCERIHSANLVFSETSDCNFQLWNEIVLVNLRSERWKHAIGLFREMQFSYVKSNSFTLAKVLKACSRTEALHQGRQIHGYVIRRLALESNLLICNSLISMYCKSKELELARKVFDLMESRNLSSWNSIISGYSALGYLDEAWSLFSEMEKSGIKHDIITWNCLLSGHFLHGSYREVLSILCSMQLSGFKPNSSSIISALQAISELQILNFGKEIHGYVIRNGLDYDICVGTSMLDMYVKNNDLLNAQAVFDCMSRRNIFAWNSLISGYSFKGQSEDAVKLLKRMESEGIKPDIVTYNSLVSGYAFWGNIDEALDIIRRMKISGCTPNVVTWTALISGCSQNEKYKAALEFFVEMQKEGIKPNSTTVLCLLQACAGLSLLHKGKEIHSIAIRNGFIEDVYVMTTLVDMYSKSGSLKTAYNIFQRVENKTVATWNSMMMGFAIYSLGKQVMYLFRSMQKEGFQPDAVTFTALLSSCKASGLLNEGWRIFDNMKSRYGIAPSIEHYSCMVDLLGKCGYPDEAWELTKSMPYKPDAAVWGALLGSCRGPDDIELAEVAANKLFKLEPTNPVNYVMMMHLYVMLKRAEDAERVRMLMEDGGVGLGNAWSWIEINQTVHVFCATGKPHPDEGGIYYNLYKLVSAIKELGYVADTKCVHQKVDEEEKEKILLAHTEKLAITYGLMKSKSFVPIRVIKNARMCSDCHTTAKYISLLKRREIFVKDGARFHYFSNGNCSCNELW</sequence>
<dbReference type="AlphaFoldDB" id="A0AAF0WK10"/>
<dbReference type="PROSITE" id="PS51375">
    <property type="entry name" value="PPR"/>
    <property type="match status" value="8"/>
</dbReference>
<dbReference type="Pfam" id="PF14432">
    <property type="entry name" value="DYW_deaminase"/>
    <property type="match status" value="1"/>
</dbReference>
<feature type="repeat" description="PPR" evidence="3">
    <location>
        <begin position="350"/>
        <end position="384"/>
    </location>
</feature>
<feature type="repeat" description="PPR" evidence="3">
    <location>
        <begin position="183"/>
        <end position="213"/>
    </location>
</feature>
<dbReference type="Pfam" id="PF20431">
    <property type="entry name" value="E_motif"/>
    <property type="match status" value="1"/>
</dbReference>
<feature type="repeat" description="PPR" evidence="3">
    <location>
        <begin position="385"/>
        <end position="419"/>
    </location>
</feature>
<comment type="similarity">
    <text evidence="1">Belongs to the PPR family. PCMP-H subfamily.</text>
</comment>
<protein>
    <recommendedName>
        <fullName evidence="4">DYW domain-containing protein</fullName>
    </recommendedName>
</protein>
<dbReference type="InterPro" id="IPR002885">
    <property type="entry name" value="PPR_rpt"/>
</dbReference>
<dbReference type="Pfam" id="PF13041">
    <property type="entry name" value="PPR_2"/>
    <property type="match status" value="4"/>
</dbReference>
<feature type="domain" description="DYW" evidence="4">
    <location>
        <begin position="736"/>
        <end position="828"/>
    </location>
</feature>
<dbReference type="Pfam" id="PF01535">
    <property type="entry name" value="PPR"/>
    <property type="match status" value="2"/>
</dbReference>
<dbReference type="InterPro" id="IPR046848">
    <property type="entry name" value="E_motif"/>
</dbReference>
<evidence type="ECO:0000256" key="1">
    <source>
        <dbReference type="ARBA" id="ARBA00006643"/>
    </source>
</evidence>